<gene>
    <name evidence="2" type="ORF">EJB05_35989</name>
</gene>
<comment type="caution">
    <text evidence="2">The sequence shown here is derived from an EMBL/GenBank/DDBJ whole genome shotgun (WGS) entry which is preliminary data.</text>
</comment>
<keyword evidence="3" id="KW-1185">Reference proteome</keyword>
<dbReference type="EMBL" id="RWGY01000029">
    <property type="protein sequence ID" value="TVU19817.1"/>
    <property type="molecule type" value="Genomic_DNA"/>
</dbReference>
<dbReference type="Gramene" id="TVU19817">
    <property type="protein sequence ID" value="TVU19817"/>
    <property type="gene ID" value="EJB05_35989"/>
</dbReference>
<evidence type="ECO:0000256" key="1">
    <source>
        <dbReference type="SAM" id="MobiDB-lite"/>
    </source>
</evidence>
<feature type="compositionally biased region" description="Polar residues" evidence="1">
    <location>
        <begin position="27"/>
        <end position="36"/>
    </location>
</feature>
<protein>
    <submittedName>
        <fullName evidence="2">Uncharacterized protein</fullName>
    </submittedName>
</protein>
<reference evidence="2 3" key="1">
    <citation type="journal article" date="2019" name="Sci. Rep.">
        <title>A high-quality genome of Eragrostis curvula grass provides insights into Poaceae evolution and supports new strategies to enhance forage quality.</title>
        <authorList>
            <person name="Carballo J."/>
            <person name="Santos B.A.C.M."/>
            <person name="Zappacosta D."/>
            <person name="Garbus I."/>
            <person name="Selva J.P."/>
            <person name="Gallo C.A."/>
            <person name="Diaz A."/>
            <person name="Albertini E."/>
            <person name="Caccamo M."/>
            <person name="Echenique V."/>
        </authorList>
    </citation>
    <scope>NUCLEOTIDE SEQUENCE [LARGE SCALE GENOMIC DNA]</scope>
    <source>
        <strain evidence="3">cv. Victoria</strain>
        <tissue evidence="2">Leaf</tissue>
    </source>
</reference>
<name>A0A5J9U903_9POAL</name>
<dbReference type="AlphaFoldDB" id="A0A5J9U903"/>
<proteinExistence type="predicted"/>
<accession>A0A5J9U903</accession>
<feature type="non-terminal residue" evidence="2">
    <location>
        <position position="305"/>
    </location>
</feature>
<dbReference type="OrthoDB" id="696909at2759"/>
<feature type="region of interest" description="Disordered" evidence="1">
    <location>
        <begin position="1"/>
        <end position="39"/>
    </location>
</feature>
<evidence type="ECO:0000313" key="3">
    <source>
        <dbReference type="Proteomes" id="UP000324897"/>
    </source>
</evidence>
<dbReference type="Proteomes" id="UP000324897">
    <property type="component" value="Chromosome 7"/>
</dbReference>
<evidence type="ECO:0000313" key="2">
    <source>
        <dbReference type="EMBL" id="TVU19817.1"/>
    </source>
</evidence>
<sequence length="305" mass="33482">MAIESADGAPSPPPFHAPTSDRKTLEQTHQSTSEATAMSAEQMAANCKAYLAGIRETARERMIAFAECEEMVKKRGQPVPPPLEIDDHPERGDAIGYCHIILSRYKKYLQEYYRLNVPRTELSHQMQANAAVEGSLNSPGGIGIRLDEASRSNKITNCVRKLINMKCCQFPAAAISLKCIMKEAGLMCELVMSGICSTFPMNVSSGIRQCALIFMTYKGDGFYTWPATMMLGRHERGQGDVSEYAMNVGEEFTRTSTSGELIHDEYADTSGLDTELDAQFAIVGSLVAENMWALGSTGGLRQQVQ</sequence>
<organism evidence="2 3">
    <name type="scientific">Eragrostis curvula</name>
    <name type="common">weeping love grass</name>
    <dbReference type="NCBI Taxonomy" id="38414"/>
    <lineage>
        <taxon>Eukaryota</taxon>
        <taxon>Viridiplantae</taxon>
        <taxon>Streptophyta</taxon>
        <taxon>Embryophyta</taxon>
        <taxon>Tracheophyta</taxon>
        <taxon>Spermatophyta</taxon>
        <taxon>Magnoliopsida</taxon>
        <taxon>Liliopsida</taxon>
        <taxon>Poales</taxon>
        <taxon>Poaceae</taxon>
        <taxon>PACMAD clade</taxon>
        <taxon>Chloridoideae</taxon>
        <taxon>Eragrostideae</taxon>
        <taxon>Eragrostidinae</taxon>
        <taxon>Eragrostis</taxon>
    </lineage>
</organism>